<keyword evidence="5" id="KW-0813">Transport</keyword>
<sequence>MKKIATIMLLMSIVLLSGTQAWGQDVQMVIDRIQAEYERTQDIQAAFTQVAQLRSLAGRKQESHGQVYFKKPGKMRWEYTNPDQQLLVSDGSTMWFYAAEDSQVIIQPAEDAYGSKTPITFLSGMGRLQEDFYIKLLPASTDDPDLYKLELLPKQPQPDLAKLILSVEPTGFRIVHTGVYDPYGNITDVFLRDIDANVGLPDEMFVFEIPEGVDVIRQN</sequence>
<dbReference type="CDD" id="cd16325">
    <property type="entry name" value="LolA"/>
    <property type="match status" value="1"/>
</dbReference>
<keyword evidence="8" id="KW-0143">Chaperone</keyword>
<dbReference type="SUPFAM" id="SSF89392">
    <property type="entry name" value="Prokaryotic lipoproteins and lipoprotein localization factors"/>
    <property type="match status" value="1"/>
</dbReference>
<dbReference type="InterPro" id="IPR029046">
    <property type="entry name" value="LolA/LolB/LppX"/>
</dbReference>
<evidence type="ECO:0000256" key="7">
    <source>
        <dbReference type="ARBA" id="ARBA00022927"/>
    </source>
</evidence>
<dbReference type="HOGENOM" id="CLU_087560_2_0_0"/>
<evidence type="ECO:0000256" key="9">
    <source>
        <dbReference type="SAM" id="SignalP"/>
    </source>
</evidence>
<evidence type="ECO:0000256" key="8">
    <source>
        <dbReference type="ARBA" id="ARBA00023186"/>
    </source>
</evidence>
<evidence type="ECO:0000256" key="6">
    <source>
        <dbReference type="ARBA" id="ARBA00022764"/>
    </source>
</evidence>
<dbReference type="InterPro" id="IPR018323">
    <property type="entry name" value="OM_lipoprot_carrier_LolA_Pbac"/>
</dbReference>
<dbReference type="Proteomes" id="UP000030661">
    <property type="component" value="Unassembled WGS sequence"/>
</dbReference>
<dbReference type="AlphaFoldDB" id="A0A081C772"/>
<dbReference type="EMBL" id="DF820473">
    <property type="protein sequence ID" value="GAK60427.1"/>
    <property type="molecule type" value="Genomic_DNA"/>
</dbReference>
<gene>
    <name evidence="10" type="ORF">U27_00324</name>
</gene>
<dbReference type="PANTHER" id="PTHR35869:SF1">
    <property type="entry name" value="OUTER-MEMBRANE LIPOPROTEIN CARRIER PROTEIN"/>
    <property type="match status" value="1"/>
</dbReference>
<feature type="signal peptide" evidence="9">
    <location>
        <begin position="1"/>
        <end position="23"/>
    </location>
</feature>
<keyword evidence="11" id="KW-1185">Reference proteome</keyword>
<evidence type="ECO:0000256" key="2">
    <source>
        <dbReference type="ARBA" id="ARBA00007615"/>
    </source>
</evidence>
<accession>A0A081C772</accession>
<name>A0A081C772_VECG1</name>
<keyword evidence="9" id="KW-0732">Signal</keyword>
<dbReference type="NCBIfam" id="TIGR00547">
    <property type="entry name" value="lolA"/>
    <property type="match status" value="1"/>
</dbReference>
<evidence type="ECO:0000313" key="10">
    <source>
        <dbReference type="EMBL" id="GAK60427.1"/>
    </source>
</evidence>
<comment type="subcellular location">
    <subcellularLocation>
        <location evidence="1">Periplasm</location>
    </subcellularLocation>
</comment>
<protein>
    <recommendedName>
        <fullName evidence="4">Outer-membrane lipoprotein carrier protein</fullName>
    </recommendedName>
</protein>
<reference evidence="10 11" key="1">
    <citation type="journal article" date="2015" name="PeerJ">
        <title>First genomic representation of candidate bacterial phylum KSB3 points to enhanced environmental sensing as a trigger of wastewater bulking.</title>
        <authorList>
            <person name="Sekiguchi Y."/>
            <person name="Ohashi A."/>
            <person name="Parks D.H."/>
            <person name="Yamauchi T."/>
            <person name="Tyson G.W."/>
            <person name="Hugenholtz P."/>
        </authorList>
    </citation>
    <scope>NUCLEOTIDE SEQUENCE [LARGE SCALE GENOMIC DNA]</scope>
</reference>
<comment type="subunit">
    <text evidence="3">Monomer.</text>
</comment>
<evidence type="ECO:0000256" key="1">
    <source>
        <dbReference type="ARBA" id="ARBA00004418"/>
    </source>
</evidence>
<evidence type="ECO:0000256" key="3">
    <source>
        <dbReference type="ARBA" id="ARBA00011245"/>
    </source>
</evidence>
<dbReference type="GO" id="GO:0042597">
    <property type="term" value="C:periplasmic space"/>
    <property type="evidence" value="ECO:0007669"/>
    <property type="project" value="UniProtKB-SubCell"/>
</dbReference>
<evidence type="ECO:0000256" key="4">
    <source>
        <dbReference type="ARBA" id="ARBA00014035"/>
    </source>
</evidence>
<dbReference type="GO" id="GO:0042953">
    <property type="term" value="P:lipoprotein transport"/>
    <property type="evidence" value="ECO:0007669"/>
    <property type="project" value="InterPro"/>
</dbReference>
<organism evidence="10 11">
    <name type="scientific">Vecturithrix granuli</name>
    <dbReference type="NCBI Taxonomy" id="1499967"/>
    <lineage>
        <taxon>Bacteria</taxon>
        <taxon>Candidatus Moduliflexota</taxon>
        <taxon>Candidatus Vecturitrichia</taxon>
        <taxon>Candidatus Vecturitrichales</taxon>
        <taxon>Candidatus Vecturitrichaceae</taxon>
        <taxon>Candidatus Vecturithrix</taxon>
    </lineage>
</organism>
<dbReference type="InterPro" id="IPR004564">
    <property type="entry name" value="OM_lipoprot_carrier_LolA-like"/>
</dbReference>
<comment type="similarity">
    <text evidence="2">Belongs to the LolA family.</text>
</comment>
<dbReference type="PANTHER" id="PTHR35869">
    <property type="entry name" value="OUTER-MEMBRANE LIPOPROTEIN CARRIER PROTEIN"/>
    <property type="match status" value="1"/>
</dbReference>
<dbReference type="STRING" id="1499967.U27_00324"/>
<evidence type="ECO:0000313" key="11">
    <source>
        <dbReference type="Proteomes" id="UP000030661"/>
    </source>
</evidence>
<proteinExistence type="inferred from homology"/>
<keyword evidence="7" id="KW-0653">Protein transport</keyword>
<dbReference type="Gene3D" id="2.50.20.10">
    <property type="entry name" value="Lipoprotein localisation LolA/LolB/LppX"/>
    <property type="match status" value="1"/>
</dbReference>
<keyword evidence="6" id="KW-0574">Periplasm</keyword>
<dbReference type="Pfam" id="PF03548">
    <property type="entry name" value="LolA"/>
    <property type="match status" value="1"/>
</dbReference>
<dbReference type="eggNOG" id="COG2834">
    <property type="taxonomic scope" value="Bacteria"/>
</dbReference>
<feature type="chain" id="PRO_5001755577" description="Outer-membrane lipoprotein carrier protein" evidence="9">
    <location>
        <begin position="24"/>
        <end position="219"/>
    </location>
</feature>
<keyword evidence="10" id="KW-0449">Lipoprotein</keyword>
<evidence type="ECO:0000256" key="5">
    <source>
        <dbReference type="ARBA" id="ARBA00022448"/>
    </source>
</evidence>